<reference evidence="8" key="1">
    <citation type="submission" date="2019-03" db="EMBL/GenBank/DDBJ databases">
        <authorList>
            <person name="Hao L."/>
        </authorList>
    </citation>
    <scope>NUCLEOTIDE SEQUENCE</scope>
</reference>
<evidence type="ECO:0000256" key="2">
    <source>
        <dbReference type="ARBA" id="ARBA00022840"/>
    </source>
</evidence>
<dbReference type="InterPro" id="IPR003018">
    <property type="entry name" value="GAF"/>
</dbReference>
<dbReference type="PROSITE" id="PS00676">
    <property type="entry name" value="SIGMA54_INTERACT_2"/>
    <property type="match status" value="1"/>
</dbReference>
<dbReference type="GO" id="GO:0043565">
    <property type="term" value="F:sequence-specific DNA binding"/>
    <property type="evidence" value="ECO:0007669"/>
    <property type="project" value="InterPro"/>
</dbReference>
<evidence type="ECO:0000256" key="6">
    <source>
        <dbReference type="ARBA" id="ARBA00023163"/>
    </source>
</evidence>
<keyword evidence="5" id="KW-0010">Activator</keyword>
<name>A0A485LTT2_9ZZZZ</name>
<dbReference type="EMBL" id="CAADRM010000006">
    <property type="protein sequence ID" value="VFU11323.1"/>
    <property type="molecule type" value="Genomic_DNA"/>
</dbReference>
<dbReference type="AlphaFoldDB" id="A0A485LTT2"/>
<dbReference type="InterPro" id="IPR025944">
    <property type="entry name" value="Sigma_54_int_dom_CS"/>
</dbReference>
<proteinExistence type="predicted"/>
<feature type="domain" description="Sigma-54 factor interaction" evidence="7">
    <location>
        <begin position="190"/>
        <end position="419"/>
    </location>
</feature>
<dbReference type="SUPFAM" id="SSF55781">
    <property type="entry name" value="GAF domain-like"/>
    <property type="match status" value="1"/>
</dbReference>
<evidence type="ECO:0000256" key="3">
    <source>
        <dbReference type="ARBA" id="ARBA00023015"/>
    </source>
</evidence>
<dbReference type="CDD" id="cd00009">
    <property type="entry name" value="AAA"/>
    <property type="match status" value="1"/>
</dbReference>
<dbReference type="PANTHER" id="PTHR32071:SF57">
    <property type="entry name" value="C4-DICARBOXYLATE TRANSPORT TRANSCRIPTIONAL REGULATORY PROTEIN DCTD"/>
    <property type="match status" value="1"/>
</dbReference>
<keyword evidence="1" id="KW-0547">Nucleotide-binding</keyword>
<dbReference type="SUPFAM" id="SSF52540">
    <property type="entry name" value="P-loop containing nucleoside triphosphate hydrolases"/>
    <property type="match status" value="1"/>
</dbReference>
<organism evidence="8">
    <name type="scientific">anaerobic digester metagenome</name>
    <dbReference type="NCBI Taxonomy" id="1263854"/>
    <lineage>
        <taxon>unclassified sequences</taxon>
        <taxon>metagenomes</taxon>
        <taxon>ecological metagenomes</taxon>
    </lineage>
</organism>
<dbReference type="InterPro" id="IPR002078">
    <property type="entry name" value="Sigma_54_int"/>
</dbReference>
<dbReference type="PROSITE" id="PS00688">
    <property type="entry name" value="SIGMA54_INTERACT_3"/>
    <property type="match status" value="1"/>
</dbReference>
<dbReference type="GO" id="GO:0006355">
    <property type="term" value="P:regulation of DNA-templated transcription"/>
    <property type="evidence" value="ECO:0007669"/>
    <property type="project" value="InterPro"/>
</dbReference>
<dbReference type="Pfam" id="PF25601">
    <property type="entry name" value="AAA_lid_14"/>
    <property type="match status" value="1"/>
</dbReference>
<dbReference type="PROSITE" id="PS00675">
    <property type="entry name" value="SIGMA54_INTERACT_1"/>
    <property type="match status" value="1"/>
</dbReference>
<dbReference type="InterPro" id="IPR002197">
    <property type="entry name" value="HTH_Fis"/>
</dbReference>
<keyword evidence="3" id="KW-0805">Transcription regulation</keyword>
<accession>A0A485LTT2</accession>
<dbReference type="PRINTS" id="PR01590">
    <property type="entry name" value="HTHFIS"/>
</dbReference>
<dbReference type="InterPro" id="IPR058031">
    <property type="entry name" value="AAA_lid_NorR"/>
</dbReference>
<keyword evidence="2" id="KW-0067">ATP-binding</keyword>
<dbReference type="InterPro" id="IPR025662">
    <property type="entry name" value="Sigma_54_int_dom_ATP-bd_1"/>
</dbReference>
<evidence type="ECO:0000256" key="4">
    <source>
        <dbReference type="ARBA" id="ARBA00023125"/>
    </source>
</evidence>
<gene>
    <name evidence="8" type="primary">nifA</name>
    <name evidence="8" type="ORF">SCFA_1030002</name>
</gene>
<dbReference type="InterPro" id="IPR025943">
    <property type="entry name" value="Sigma_54_int_dom_ATP-bd_2"/>
</dbReference>
<dbReference type="GO" id="GO:0005524">
    <property type="term" value="F:ATP binding"/>
    <property type="evidence" value="ECO:0007669"/>
    <property type="project" value="UniProtKB-KW"/>
</dbReference>
<evidence type="ECO:0000259" key="7">
    <source>
        <dbReference type="PROSITE" id="PS50045"/>
    </source>
</evidence>
<dbReference type="InterPro" id="IPR003593">
    <property type="entry name" value="AAA+_ATPase"/>
</dbReference>
<dbReference type="InterPro" id="IPR029016">
    <property type="entry name" value="GAF-like_dom_sf"/>
</dbReference>
<dbReference type="SMART" id="SM00382">
    <property type="entry name" value="AAA"/>
    <property type="match status" value="1"/>
</dbReference>
<protein>
    <submittedName>
        <fullName evidence="8">Mo/Fe nitrogenase specific transcriptional regulator, NifA</fullName>
    </submittedName>
</protein>
<sequence length="506" mass="56232">MTLFEYEDLEVLHDLARILATPLDLRDQLEQVLKTLSDKTGMDRGMISILDRDTGEAILDLAHGVDIEGLDITYKPGEGITGKVAQTGKPMVIANLGKEEHFLDRTGARKYLDRSELSFLCVPIIYDGKVVGVLSADKVARQVDSQEYEIRYLSEVAGLIAKAVHTRALEEENKRLKNILGRTQRPAADIVGNSKGMKEIFGLISQVSDSNTTVLIHGETGTGKELVARAIHRNSPRASGPFIEVNCAAMPDTLIESELFGHEKGAFTGANQRRRGRFEEAHGGTIFLDEVGELSPLAQAKLLRVIQERQFQPLGTTRMVKVNVRIIAATNRDLEQDAASGRFRADLYYRLNVFPIYMPPLKERGGDILLLADYFVEKYAREFGKPIKRISTPAIDSLLAYHWPGNVRELENCIERAVLLADGDTIESTHLPPSLQMKVMAPAKKKQGQLSSLISAYERSLIVDALKDAKGNQSKAARMLGTTKRIIQYKVEKYGIDVGRFKTKKS</sequence>
<dbReference type="FunFam" id="3.40.50.300:FF:000006">
    <property type="entry name" value="DNA-binding transcriptional regulator NtrC"/>
    <property type="match status" value="1"/>
</dbReference>
<dbReference type="InterPro" id="IPR009057">
    <property type="entry name" value="Homeodomain-like_sf"/>
</dbReference>
<dbReference type="PANTHER" id="PTHR32071">
    <property type="entry name" value="TRANSCRIPTIONAL REGULATORY PROTEIN"/>
    <property type="match status" value="1"/>
</dbReference>
<evidence type="ECO:0000256" key="1">
    <source>
        <dbReference type="ARBA" id="ARBA00022741"/>
    </source>
</evidence>
<dbReference type="Gene3D" id="1.10.10.60">
    <property type="entry name" value="Homeodomain-like"/>
    <property type="match status" value="1"/>
</dbReference>
<dbReference type="Gene3D" id="3.40.50.300">
    <property type="entry name" value="P-loop containing nucleotide triphosphate hydrolases"/>
    <property type="match status" value="1"/>
</dbReference>
<dbReference type="SMART" id="SM00065">
    <property type="entry name" value="GAF"/>
    <property type="match status" value="1"/>
</dbReference>
<dbReference type="FunFam" id="1.10.8.60:FF:000014">
    <property type="entry name" value="DNA-binding transcriptional regulator NtrC"/>
    <property type="match status" value="1"/>
</dbReference>
<keyword evidence="4" id="KW-0238">DNA-binding</keyword>
<dbReference type="Pfam" id="PF02954">
    <property type="entry name" value="HTH_8"/>
    <property type="match status" value="1"/>
</dbReference>
<dbReference type="PROSITE" id="PS50045">
    <property type="entry name" value="SIGMA54_INTERACT_4"/>
    <property type="match status" value="1"/>
</dbReference>
<dbReference type="InterPro" id="IPR027417">
    <property type="entry name" value="P-loop_NTPase"/>
</dbReference>
<dbReference type="Pfam" id="PF00158">
    <property type="entry name" value="Sigma54_activat"/>
    <property type="match status" value="1"/>
</dbReference>
<dbReference type="Pfam" id="PF01590">
    <property type="entry name" value="GAF"/>
    <property type="match status" value="1"/>
</dbReference>
<evidence type="ECO:0000256" key="5">
    <source>
        <dbReference type="ARBA" id="ARBA00023159"/>
    </source>
</evidence>
<dbReference type="Gene3D" id="3.30.450.40">
    <property type="match status" value="1"/>
</dbReference>
<dbReference type="SUPFAM" id="SSF46689">
    <property type="entry name" value="Homeodomain-like"/>
    <property type="match status" value="1"/>
</dbReference>
<keyword evidence="6" id="KW-0804">Transcription</keyword>
<dbReference type="Gene3D" id="1.10.8.60">
    <property type="match status" value="1"/>
</dbReference>
<evidence type="ECO:0000313" key="8">
    <source>
        <dbReference type="EMBL" id="VFU11323.1"/>
    </source>
</evidence>